<proteinExistence type="predicted"/>
<comment type="caution">
    <text evidence="2">The sequence shown here is derived from an EMBL/GenBank/DDBJ whole genome shotgun (WGS) entry which is preliminary data.</text>
</comment>
<dbReference type="AlphaFoldDB" id="A0AAD3E1M5"/>
<keyword evidence="3" id="KW-1185">Reference proteome</keyword>
<feature type="compositionally biased region" description="Basic residues" evidence="1">
    <location>
        <begin position="303"/>
        <end position="315"/>
    </location>
</feature>
<protein>
    <submittedName>
        <fullName evidence="2">Uncharacterized protein</fullName>
    </submittedName>
</protein>
<dbReference type="EMBL" id="BMAR01000032">
    <property type="protein sequence ID" value="GFR49726.1"/>
    <property type="molecule type" value="Genomic_DNA"/>
</dbReference>
<feature type="region of interest" description="Disordered" evidence="1">
    <location>
        <begin position="74"/>
        <end position="107"/>
    </location>
</feature>
<evidence type="ECO:0000313" key="3">
    <source>
        <dbReference type="Proteomes" id="UP001054857"/>
    </source>
</evidence>
<accession>A0AAD3E1M5</accession>
<evidence type="ECO:0000313" key="2">
    <source>
        <dbReference type="EMBL" id="GFR49726.1"/>
    </source>
</evidence>
<dbReference type="Proteomes" id="UP001054857">
    <property type="component" value="Unassembled WGS sequence"/>
</dbReference>
<gene>
    <name evidence="2" type="ORF">Agub_g11882</name>
</gene>
<reference evidence="2 3" key="1">
    <citation type="journal article" date="2021" name="Sci. Rep.">
        <title>Genome sequencing of the multicellular alga Astrephomene provides insights into convergent evolution of germ-soma differentiation.</title>
        <authorList>
            <person name="Yamashita S."/>
            <person name="Yamamoto K."/>
            <person name="Matsuzaki R."/>
            <person name="Suzuki S."/>
            <person name="Yamaguchi H."/>
            <person name="Hirooka S."/>
            <person name="Minakuchi Y."/>
            <person name="Miyagishima S."/>
            <person name="Kawachi M."/>
            <person name="Toyoda A."/>
            <person name="Nozaki H."/>
        </authorList>
    </citation>
    <scope>NUCLEOTIDE SEQUENCE [LARGE SCALE GENOMIC DNA]</scope>
    <source>
        <strain evidence="2 3">NIES-4017</strain>
    </source>
</reference>
<sequence length="321" mass="35012">MLIEYRASSQQSGGSAKRVGMKPMPCGCGSRGNLQAAVAVLLHNVECNGALLELNRPKRRKVASTPGIASVTEGFRHSQTGSGAAQESLDGAAVQMESGDGVSNASPSPANFADCITAAWARGGRVRWRPEDVQVLLAHLASLPPGGRTLATRRAMEKLGIAHLPDPDHKLFNAINLKMCIIRNKLAHGRDPLAGDTAPRAPHGTYNFRAWFEQAFLALPNHEGTVAEVAAILDADPEISRKLDKRPEPRYQDTAMWQLQLMRLASRYGRYPEIVNTGRKRGRSTIYRYDEEVARQLGERGKAPKGPKRRVAHMGKRGDAN</sequence>
<name>A0AAD3E1M5_9CHLO</name>
<organism evidence="2 3">
    <name type="scientific">Astrephomene gubernaculifera</name>
    <dbReference type="NCBI Taxonomy" id="47775"/>
    <lineage>
        <taxon>Eukaryota</taxon>
        <taxon>Viridiplantae</taxon>
        <taxon>Chlorophyta</taxon>
        <taxon>core chlorophytes</taxon>
        <taxon>Chlorophyceae</taxon>
        <taxon>CS clade</taxon>
        <taxon>Chlamydomonadales</taxon>
        <taxon>Astrephomenaceae</taxon>
        <taxon>Astrephomene</taxon>
    </lineage>
</organism>
<feature type="region of interest" description="Disordered" evidence="1">
    <location>
        <begin position="297"/>
        <end position="321"/>
    </location>
</feature>
<evidence type="ECO:0000256" key="1">
    <source>
        <dbReference type="SAM" id="MobiDB-lite"/>
    </source>
</evidence>